<gene>
    <name evidence="2" type="ORF">AK88_01476</name>
</gene>
<evidence type="ECO:0000313" key="3">
    <source>
        <dbReference type="Proteomes" id="UP000054561"/>
    </source>
</evidence>
<keyword evidence="1" id="KW-0732">Signal</keyword>
<dbReference type="VEuPathDB" id="PlasmoDB:AK88_01476"/>
<dbReference type="EMBL" id="KQ001657">
    <property type="protein sequence ID" value="KJP88786.1"/>
    <property type="molecule type" value="Genomic_DNA"/>
</dbReference>
<dbReference type="GeneID" id="24266790"/>
<reference evidence="2 3" key="1">
    <citation type="submission" date="2014-03" db="EMBL/GenBank/DDBJ databases">
        <title>The Genome Sequence of Plasmodium fragile nilgiri.</title>
        <authorList>
            <consortium name="The Broad Institute Genomics Platform"/>
            <consortium name="The Broad Institute Genome Sequencing Center for Infectious Disease"/>
            <person name="Neafsey D."/>
            <person name="Duraisingh M."/>
            <person name="Young S.K."/>
            <person name="Zeng Q."/>
            <person name="Gargeya S."/>
            <person name="Abouelleil A."/>
            <person name="Alvarado L."/>
            <person name="Chapman S.B."/>
            <person name="Gainer-Dewar J."/>
            <person name="Goldberg J."/>
            <person name="Griggs A."/>
            <person name="Gujja S."/>
            <person name="Hansen M."/>
            <person name="Howarth C."/>
            <person name="Imamovic A."/>
            <person name="Larimer J."/>
            <person name="Pearson M."/>
            <person name="Poon T.W."/>
            <person name="Priest M."/>
            <person name="Roberts A."/>
            <person name="Saif S."/>
            <person name="Shea T."/>
            <person name="Sykes S."/>
            <person name="Wortman J."/>
            <person name="Nusbaum C."/>
            <person name="Birren B."/>
        </authorList>
    </citation>
    <scope>NUCLEOTIDE SEQUENCE [LARGE SCALE GENOMIC DNA]</scope>
    <source>
        <strain evidence="3">nilgiri</strain>
    </source>
</reference>
<organism evidence="2 3">
    <name type="scientific">Plasmodium fragile</name>
    <dbReference type="NCBI Taxonomy" id="5857"/>
    <lineage>
        <taxon>Eukaryota</taxon>
        <taxon>Sar</taxon>
        <taxon>Alveolata</taxon>
        <taxon>Apicomplexa</taxon>
        <taxon>Aconoidasida</taxon>
        <taxon>Haemosporida</taxon>
        <taxon>Plasmodiidae</taxon>
        <taxon>Plasmodium</taxon>
        <taxon>Plasmodium (Plasmodium)</taxon>
    </lineage>
</organism>
<dbReference type="Proteomes" id="UP000054561">
    <property type="component" value="Unassembled WGS sequence"/>
</dbReference>
<dbReference type="RefSeq" id="XP_012334534.1">
    <property type="nucleotide sequence ID" value="XM_012479111.1"/>
</dbReference>
<evidence type="ECO:0000256" key="1">
    <source>
        <dbReference type="SAM" id="SignalP"/>
    </source>
</evidence>
<feature type="chain" id="PRO_5002343893" evidence="1">
    <location>
        <begin position="19"/>
        <end position="235"/>
    </location>
</feature>
<feature type="signal peptide" evidence="1">
    <location>
        <begin position="1"/>
        <end position="18"/>
    </location>
</feature>
<evidence type="ECO:0000313" key="2">
    <source>
        <dbReference type="EMBL" id="KJP88786.1"/>
    </source>
</evidence>
<sequence>MKLFVTALSLLLTLLAKGCRYICSQGSFPDGEYPIFISNILINNVSFTFHKDKYHYKLEASEHLTEITLSPFLNIWENYIYKKTSPEDELFFNENTWAYLDNEQNVVMEELYLKPYHIYVNKEKVHLTDLPYRIHFSGAGQKELDMWYERQKTYKIEIKNNNEHSNFYLNDVMLTSQPSSTRLLHDREFKTYIYFYTTKVAQNVEGINIQASGRNSQMYINNNLIKKDASFFSLE</sequence>
<protein>
    <submittedName>
        <fullName evidence="2">Uncharacterized protein</fullName>
    </submittedName>
</protein>
<proteinExistence type="predicted"/>
<accession>A0A0D9QT16</accession>
<name>A0A0D9QT16_PLAFR</name>
<keyword evidence="3" id="KW-1185">Reference proteome</keyword>
<dbReference type="OrthoDB" id="385699at2759"/>
<dbReference type="AlphaFoldDB" id="A0A0D9QT16"/>